<dbReference type="InterPro" id="IPR036397">
    <property type="entry name" value="RNaseH_sf"/>
</dbReference>
<keyword evidence="1" id="KW-0175">Coiled coil</keyword>
<dbReference type="Pfam" id="PF00075">
    <property type="entry name" value="RNase_H"/>
    <property type="match status" value="1"/>
</dbReference>
<feature type="coiled-coil region" evidence="1">
    <location>
        <begin position="513"/>
        <end position="550"/>
    </location>
</feature>
<dbReference type="SUPFAM" id="SSF53098">
    <property type="entry name" value="Ribonuclease H-like"/>
    <property type="match status" value="1"/>
</dbReference>
<dbReference type="Gene3D" id="3.30.420.10">
    <property type="entry name" value="Ribonuclease H-like superfamily/Ribonuclease H"/>
    <property type="match status" value="1"/>
</dbReference>
<feature type="compositionally biased region" description="Polar residues" evidence="2">
    <location>
        <begin position="238"/>
        <end position="252"/>
    </location>
</feature>
<evidence type="ECO:0000256" key="1">
    <source>
        <dbReference type="SAM" id="Coils"/>
    </source>
</evidence>
<dbReference type="EMBL" id="LSRX01001073">
    <property type="protein sequence ID" value="OLP84033.1"/>
    <property type="molecule type" value="Genomic_DNA"/>
</dbReference>
<feature type="compositionally biased region" description="Polar residues" evidence="2">
    <location>
        <begin position="610"/>
        <end position="624"/>
    </location>
</feature>
<sequence>MAEHEDDAASRECGRLLVFDQHRYSLMHCSEIIAQLECFHLMSLMRAVAGSLSLRGSGTLVTCVCTVGCENTRSSAATQATQEAKGLDLEAIREPFWEQLQFVLDPIPLQQIYTKLESRLGELALDVSSKAGGVLPNRRRDGDFAIIPERAGMMREVTAILEAVLHAIDHSFRRIVIHSDSAWAINCIKGKWRPKRHKALINYTRYLLRLLPFHSLEWIKAHVGHEGNERADALANRGKTQAARQGTSSQYPDSDHTAPAQCSDMISFDQALQSAAKEVFDAKKLSARKPWISEATLEKLSAAKAAEARSDQAARLLFNQAKRSAKKDKVKWIHDQLLADPASNHSTVWQTVRRQKQGFRGRKSHLIVAGKPVPWTKTHEAFRDHLEQKQWAKNPRSDEFAAQLKPRPHLFDPSPDLGPFRLEELQQALSQTATGKAPGPDGIEADLFKLLDHTSEIALLDLYNQARRAGSGPETWTEATVVSIFKGKGADAAPENYRPISLLNASYKIFAARALAEEAYKKLRRAMDLAQEVRHELEQLRMSLAQISEQLLDFRDFGQSLSRLEHSVESLRLGAHPSMSSLPLNPLKDRISQSSGIAPLKEARPKRGEQSPSQLSERTDSTPSMYKMMDLLEEHTARKLRGKLRRGKSTLASVESVGSVDFRRELEQAGPKGSSDSTPVAPVPPLHKTSSFSCVSVEEPVQPAPNTRSVVLRAGAVGPTASKQDMVRLLRRKSLDELRASHDAIITATAPQKDHVIFAPRLPESLAEAHTSALSRSAPHIQMIG</sequence>
<dbReference type="OrthoDB" id="449108at2759"/>
<feature type="region of interest" description="Disordered" evidence="2">
    <location>
        <begin position="232"/>
        <end position="257"/>
    </location>
</feature>
<protein>
    <submittedName>
        <fullName evidence="4">LINE-1 retrotransposable element ORF2 protein</fullName>
    </submittedName>
</protein>
<dbReference type="PANTHER" id="PTHR19446">
    <property type="entry name" value="REVERSE TRANSCRIPTASES"/>
    <property type="match status" value="1"/>
</dbReference>
<accession>A0A1Q9CM75</accession>
<dbReference type="Proteomes" id="UP000186817">
    <property type="component" value="Unassembled WGS sequence"/>
</dbReference>
<gene>
    <name evidence="4" type="primary">Pol</name>
    <name evidence="4" type="ORF">AK812_SmicGene35130</name>
</gene>
<dbReference type="AlphaFoldDB" id="A0A1Q9CM75"/>
<evidence type="ECO:0000259" key="3">
    <source>
        <dbReference type="PROSITE" id="PS50879"/>
    </source>
</evidence>
<comment type="caution">
    <text evidence="4">The sequence shown here is derived from an EMBL/GenBank/DDBJ whole genome shotgun (WGS) entry which is preliminary data.</text>
</comment>
<reference evidence="4 5" key="1">
    <citation type="submission" date="2016-02" db="EMBL/GenBank/DDBJ databases">
        <title>Genome analysis of coral dinoflagellate symbionts highlights evolutionary adaptations to a symbiotic lifestyle.</title>
        <authorList>
            <person name="Aranda M."/>
            <person name="Li Y."/>
            <person name="Liew Y.J."/>
            <person name="Baumgarten S."/>
            <person name="Simakov O."/>
            <person name="Wilson M."/>
            <person name="Piel J."/>
            <person name="Ashoor H."/>
            <person name="Bougouffa S."/>
            <person name="Bajic V.B."/>
            <person name="Ryu T."/>
            <person name="Ravasi T."/>
            <person name="Bayer T."/>
            <person name="Micklem G."/>
            <person name="Kim H."/>
            <person name="Bhak J."/>
            <person name="Lajeunesse T.C."/>
            <person name="Voolstra C.R."/>
        </authorList>
    </citation>
    <scope>NUCLEOTIDE SEQUENCE [LARGE SCALE GENOMIC DNA]</scope>
    <source>
        <strain evidence="4 5">CCMP2467</strain>
    </source>
</reference>
<name>A0A1Q9CM75_SYMMI</name>
<dbReference type="GO" id="GO:0004523">
    <property type="term" value="F:RNA-DNA hybrid ribonuclease activity"/>
    <property type="evidence" value="ECO:0007669"/>
    <property type="project" value="InterPro"/>
</dbReference>
<proteinExistence type="predicted"/>
<dbReference type="GO" id="GO:0003676">
    <property type="term" value="F:nucleic acid binding"/>
    <property type="evidence" value="ECO:0007669"/>
    <property type="project" value="InterPro"/>
</dbReference>
<dbReference type="InterPro" id="IPR002156">
    <property type="entry name" value="RNaseH_domain"/>
</dbReference>
<organism evidence="4 5">
    <name type="scientific">Symbiodinium microadriaticum</name>
    <name type="common">Dinoflagellate</name>
    <name type="synonym">Zooxanthella microadriatica</name>
    <dbReference type="NCBI Taxonomy" id="2951"/>
    <lineage>
        <taxon>Eukaryota</taxon>
        <taxon>Sar</taxon>
        <taxon>Alveolata</taxon>
        <taxon>Dinophyceae</taxon>
        <taxon>Suessiales</taxon>
        <taxon>Symbiodiniaceae</taxon>
        <taxon>Symbiodinium</taxon>
    </lineage>
</organism>
<evidence type="ECO:0000256" key="2">
    <source>
        <dbReference type="SAM" id="MobiDB-lite"/>
    </source>
</evidence>
<dbReference type="InterPro" id="IPR012337">
    <property type="entry name" value="RNaseH-like_sf"/>
</dbReference>
<feature type="region of interest" description="Disordered" evidence="2">
    <location>
        <begin position="596"/>
        <end position="625"/>
    </location>
</feature>
<feature type="domain" description="RNase H type-1" evidence="3">
    <location>
        <begin position="117"/>
        <end position="240"/>
    </location>
</feature>
<keyword evidence="5" id="KW-1185">Reference proteome</keyword>
<evidence type="ECO:0000313" key="4">
    <source>
        <dbReference type="EMBL" id="OLP84033.1"/>
    </source>
</evidence>
<dbReference type="PROSITE" id="PS50879">
    <property type="entry name" value="RNASE_H_1"/>
    <property type="match status" value="1"/>
</dbReference>
<evidence type="ECO:0000313" key="5">
    <source>
        <dbReference type="Proteomes" id="UP000186817"/>
    </source>
</evidence>